<evidence type="ECO:0000256" key="6">
    <source>
        <dbReference type="ARBA" id="ARBA00023136"/>
    </source>
</evidence>
<dbReference type="PANTHER" id="PTHR43166">
    <property type="entry name" value="AMINO ACID IMPORT ATP-BINDING PROTEIN"/>
    <property type="match status" value="1"/>
</dbReference>
<dbReference type="AlphaFoldDB" id="A0A9X3WQE7"/>
<evidence type="ECO:0000313" key="8">
    <source>
        <dbReference type="EMBL" id="MDC3423330.1"/>
    </source>
</evidence>
<dbReference type="PROSITE" id="PS50893">
    <property type="entry name" value="ABC_TRANSPORTER_2"/>
    <property type="match status" value="1"/>
</dbReference>
<dbReference type="FunFam" id="3.40.50.300:FF:000020">
    <property type="entry name" value="Amino acid ABC transporter ATP-binding component"/>
    <property type="match status" value="1"/>
</dbReference>
<dbReference type="Proteomes" id="UP001145050">
    <property type="component" value="Unassembled WGS sequence"/>
</dbReference>
<proteinExistence type="predicted"/>
<dbReference type="RefSeq" id="WP_272435221.1">
    <property type="nucleotide sequence ID" value="NZ_JAMQKB010000001.1"/>
</dbReference>
<feature type="domain" description="ABC transporter" evidence="7">
    <location>
        <begin position="2"/>
        <end position="240"/>
    </location>
</feature>
<comment type="caution">
    <text evidence="8">The sequence shown here is derived from an EMBL/GenBank/DDBJ whole genome shotgun (WGS) entry which is preliminary data.</text>
</comment>
<organism evidence="8 9">
    <name type="scientific">Terrihalobacillus insolitus</name>
    <dbReference type="NCBI Taxonomy" id="2950438"/>
    <lineage>
        <taxon>Bacteria</taxon>
        <taxon>Bacillati</taxon>
        <taxon>Bacillota</taxon>
        <taxon>Bacilli</taxon>
        <taxon>Bacillales</taxon>
        <taxon>Bacillaceae</taxon>
        <taxon>Terrihalobacillus</taxon>
    </lineage>
</organism>
<dbReference type="GO" id="GO:0015424">
    <property type="term" value="F:ABC-type amino acid transporter activity"/>
    <property type="evidence" value="ECO:0007669"/>
    <property type="project" value="InterPro"/>
</dbReference>
<dbReference type="GO" id="GO:0005524">
    <property type="term" value="F:ATP binding"/>
    <property type="evidence" value="ECO:0007669"/>
    <property type="project" value="UniProtKB-KW"/>
</dbReference>
<evidence type="ECO:0000256" key="1">
    <source>
        <dbReference type="ARBA" id="ARBA00004202"/>
    </source>
</evidence>
<dbReference type="GO" id="GO:0005886">
    <property type="term" value="C:plasma membrane"/>
    <property type="evidence" value="ECO:0007669"/>
    <property type="project" value="UniProtKB-SubCell"/>
</dbReference>
<dbReference type="SUPFAM" id="SSF52540">
    <property type="entry name" value="P-loop containing nucleoside triphosphate hydrolases"/>
    <property type="match status" value="1"/>
</dbReference>
<dbReference type="PANTHER" id="PTHR43166:SF35">
    <property type="entry name" value="L-CYSTINE IMPORT ATP-BINDING PROTEIN TCYN"/>
    <property type="match status" value="1"/>
</dbReference>
<keyword evidence="3" id="KW-1003">Cell membrane</keyword>
<dbReference type="InterPro" id="IPR027417">
    <property type="entry name" value="P-loop_NTPase"/>
</dbReference>
<evidence type="ECO:0000259" key="7">
    <source>
        <dbReference type="PROSITE" id="PS50893"/>
    </source>
</evidence>
<dbReference type="Pfam" id="PF00005">
    <property type="entry name" value="ABC_tran"/>
    <property type="match status" value="1"/>
</dbReference>
<evidence type="ECO:0000256" key="4">
    <source>
        <dbReference type="ARBA" id="ARBA00022741"/>
    </source>
</evidence>
<reference evidence="8" key="1">
    <citation type="submission" date="2022-06" db="EMBL/GenBank/DDBJ databases">
        <title>Aquibacillus sp. a new bacterium isolated from soil saline samples.</title>
        <authorList>
            <person name="Galisteo C."/>
            <person name="De La Haba R."/>
            <person name="Sanchez-Porro C."/>
            <person name="Ventosa A."/>
        </authorList>
    </citation>
    <scope>NUCLEOTIDE SEQUENCE</scope>
    <source>
        <strain evidence="8">3ASR75-11</strain>
    </source>
</reference>
<keyword evidence="2" id="KW-0813">Transport</keyword>
<keyword evidence="6" id="KW-0472">Membrane</keyword>
<dbReference type="SMART" id="SM00382">
    <property type="entry name" value="AAA"/>
    <property type="match status" value="1"/>
</dbReference>
<dbReference type="EMBL" id="JAMQKB010000001">
    <property type="protein sequence ID" value="MDC3423330.1"/>
    <property type="molecule type" value="Genomic_DNA"/>
</dbReference>
<comment type="subcellular location">
    <subcellularLocation>
        <location evidence="1">Cell membrane</location>
        <topology evidence="1">Peripheral membrane protein</topology>
    </subcellularLocation>
</comment>
<evidence type="ECO:0000256" key="5">
    <source>
        <dbReference type="ARBA" id="ARBA00022840"/>
    </source>
</evidence>
<keyword evidence="9" id="KW-1185">Reference proteome</keyword>
<dbReference type="GO" id="GO:0016887">
    <property type="term" value="F:ATP hydrolysis activity"/>
    <property type="evidence" value="ECO:0007669"/>
    <property type="project" value="InterPro"/>
</dbReference>
<dbReference type="Gene3D" id="3.40.50.300">
    <property type="entry name" value="P-loop containing nucleotide triphosphate hydrolases"/>
    <property type="match status" value="1"/>
</dbReference>
<keyword evidence="5 8" id="KW-0067">ATP-binding</keyword>
<protein>
    <submittedName>
        <fullName evidence="8">Amino acid ABC transporter ATP-binding protein</fullName>
    </submittedName>
</protein>
<dbReference type="PIRSF" id="PIRSF039085">
    <property type="entry name" value="ABC_ATPase_HisP"/>
    <property type="match status" value="1"/>
</dbReference>
<sequence length="247" mass="27760">MIKLENISKRFDDNPVLKGIDMRVNKSEVVVIMGPSGSGKSTLLRCITFLEEPNAGVVSLGGNKVEASHEKRKTDIRLLRQNTGFVFQQFNLFPHKTALENVMEGPIVIKKMDRHKAKELAVSLLDKVGLANRMDHYPAQLSGGQQQRVAITRALSMEPKVMLYDEPTSALDPELVREVLQVMKDLAKEGMTMVVVTHEVAFARDVADRVIFMDDGVIVEEGSPQEIFFNPKEERTKHFLQDVSEEV</sequence>
<dbReference type="InterPro" id="IPR030679">
    <property type="entry name" value="ABC_ATPase_HisP-typ"/>
</dbReference>
<dbReference type="InterPro" id="IPR003439">
    <property type="entry name" value="ABC_transporter-like_ATP-bd"/>
</dbReference>
<evidence type="ECO:0000256" key="2">
    <source>
        <dbReference type="ARBA" id="ARBA00022448"/>
    </source>
</evidence>
<keyword evidence="4" id="KW-0547">Nucleotide-binding</keyword>
<name>A0A9X3WQE7_9BACI</name>
<dbReference type="CDD" id="cd03262">
    <property type="entry name" value="ABC_HisP_GlnQ"/>
    <property type="match status" value="1"/>
</dbReference>
<evidence type="ECO:0000313" key="9">
    <source>
        <dbReference type="Proteomes" id="UP001145050"/>
    </source>
</evidence>
<evidence type="ECO:0000256" key="3">
    <source>
        <dbReference type="ARBA" id="ARBA00022475"/>
    </source>
</evidence>
<accession>A0A9X3WQE7</accession>
<gene>
    <name evidence="8" type="ORF">NC797_02265</name>
</gene>
<dbReference type="InterPro" id="IPR050086">
    <property type="entry name" value="MetN_ABC_transporter-like"/>
</dbReference>
<dbReference type="InterPro" id="IPR003593">
    <property type="entry name" value="AAA+_ATPase"/>
</dbReference>